<dbReference type="RefSeq" id="WP_211604349.1">
    <property type="nucleotide sequence ID" value="NZ_JAGSNF010000024.1"/>
</dbReference>
<dbReference type="SUPFAM" id="SSF53067">
    <property type="entry name" value="Actin-like ATPase domain"/>
    <property type="match status" value="2"/>
</dbReference>
<dbReference type="EMBL" id="JAGSNF010000024">
    <property type="protein sequence ID" value="MBR7744822.1"/>
    <property type="molecule type" value="Genomic_DNA"/>
</dbReference>
<comment type="caution">
    <text evidence="4">The sequence shown here is derived from an EMBL/GenBank/DDBJ whole genome shotgun (WGS) entry which is preliminary data.</text>
</comment>
<feature type="region of interest" description="Disordered" evidence="2">
    <location>
        <begin position="69"/>
        <end position="89"/>
    </location>
</feature>
<evidence type="ECO:0000313" key="5">
    <source>
        <dbReference type="Proteomes" id="UP000677016"/>
    </source>
</evidence>
<dbReference type="SUPFAM" id="SSF46785">
    <property type="entry name" value="Winged helix' DNA-binding domain"/>
    <property type="match status" value="1"/>
</dbReference>
<name>A0A941DEG7_9MICO</name>
<dbReference type="InterPro" id="IPR000600">
    <property type="entry name" value="ROK"/>
</dbReference>
<dbReference type="Pfam" id="PF12802">
    <property type="entry name" value="MarR_2"/>
    <property type="match status" value="1"/>
</dbReference>
<proteinExistence type="inferred from homology"/>
<reference evidence="4" key="1">
    <citation type="submission" date="2021-04" db="EMBL/GenBank/DDBJ databases">
        <title>Phycicoccus avicenniae sp. nov., a novel endophytic actinomycetes isolated from branch of Avicennia mariana.</title>
        <authorList>
            <person name="Tuo L."/>
        </authorList>
    </citation>
    <scope>NUCLEOTIDE SEQUENCE</scope>
    <source>
        <strain evidence="4">BSK3Z-2</strain>
    </source>
</reference>
<protein>
    <submittedName>
        <fullName evidence="4">ROK family protein</fullName>
    </submittedName>
</protein>
<organism evidence="4 5">
    <name type="scientific">Phycicoccus avicenniae</name>
    <dbReference type="NCBI Taxonomy" id="2828860"/>
    <lineage>
        <taxon>Bacteria</taxon>
        <taxon>Bacillati</taxon>
        <taxon>Actinomycetota</taxon>
        <taxon>Actinomycetes</taxon>
        <taxon>Micrococcales</taxon>
        <taxon>Intrasporangiaceae</taxon>
        <taxon>Phycicoccus</taxon>
    </lineage>
</organism>
<dbReference type="PANTHER" id="PTHR18964">
    <property type="entry name" value="ROK (REPRESSOR, ORF, KINASE) FAMILY"/>
    <property type="match status" value="1"/>
</dbReference>
<dbReference type="AlphaFoldDB" id="A0A941DEG7"/>
<dbReference type="PANTHER" id="PTHR18964:SF149">
    <property type="entry name" value="BIFUNCTIONAL UDP-N-ACETYLGLUCOSAMINE 2-EPIMERASE_N-ACETYLMANNOSAMINE KINASE"/>
    <property type="match status" value="1"/>
</dbReference>
<dbReference type="Gene3D" id="3.30.420.40">
    <property type="match status" value="2"/>
</dbReference>
<dbReference type="InterPro" id="IPR036388">
    <property type="entry name" value="WH-like_DNA-bd_sf"/>
</dbReference>
<evidence type="ECO:0000259" key="3">
    <source>
        <dbReference type="Pfam" id="PF12802"/>
    </source>
</evidence>
<keyword evidence="5" id="KW-1185">Reference proteome</keyword>
<dbReference type="Gene3D" id="1.10.10.10">
    <property type="entry name" value="Winged helix-like DNA-binding domain superfamily/Winged helix DNA-binding domain"/>
    <property type="match status" value="1"/>
</dbReference>
<comment type="similarity">
    <text evidence="1">Belongs to the ROK (NagC/XylR) family.</text>
</comment>
<dbReference type="InterPro" id="IPR036390">
    <property type="entry name" value="WH_DNA-bd_sf"/>
</dbReference>
<sequence>MPPSSGRPIGPTAVDVGGVRAVNLARVLAAALAAPTPPTRAALATATGTTRATASRLVDDLVAGGLLEESAPDAGLPRGPGRPGTHLSPGRGVAALGLQVDVDRVAAVVTDLTGAVRASHVTEGDFRGSRPEGVLGLLADVAGRAIAEVDATVVGARLALPGIVDGRGVLLRAPNLGWSDVAVAAVMPPVDGLPAPVVGNEADLGAVTVSYPAPGRPGEHADFVYLSGAAGIGGSVVLDGAPLRGRHGWAGELGHVTVDPDGPDCACGSTGCLEQYAGMRALAVAAGLEPTARTSDIARAARDGEPAAAAAVERAAEALGIALSAVVNVVDVPVIVLAGHLREIGDLVRPTLLETLTRRVLSARWAPPVVEVAPQRPLAAAVGAAYAELHALVADPGRRLGRRRTATPAG</sequence>
<accession>A0A941DEG7</accession>
<gene>
    <name evidence="4" type="ORF">KC207_16115</name>
</gene>
<dbReference type="GO" id="GO:0003700">
    <property type="term" value="F:DNA-binding transcription factor activity"/>
    <property type="evidence" value="ECO:0007669"/>
    <property type="project" value="InterPro"/>
</dbReference>
<evidence type="ECO:0000313" key="4">
    <source>
        <dbReference type="EMBL" id="MBR7744822.1"/>
    </source>
</evidence>
<feature type="domain" description="HTH marR-type" evidence="3">
    <location>
        <begin position="26"/>
        <end position="73"/>
    </location>
</feature>
<evidence type="ECO:0000256" key="2">
    <source>
        <dbReference type="SAM" id="MobiDB-lite"/>
    </source>
</evidence>
<dbReference type="InterPro" id="IPR043129">
    <property type="entry name" value="ATPase_NBD"/>
</dbReference>
<dbReference type="InterPro" id="IPR000835">
    <property type="entry name" value="HTH_MarR-typ"/>
</dbReference>
<dbReference type="Proteomes" id="UP000677016">
    <property type="component" value="Unassembled WGS sequence"/>
</dbReference>
<evidence type="ECO:0000256" key="1">
    <source>
        <dbReference type="ARBA" id="ARBA00006479"/>
    </source>
</evidence>
<dbReference type="Pfam" id="PF00480">
    <property type="entry name" value="ROK"/>
    <property type="match status" value="1"/>
</dbReference>